<dbReference type="InterPro" id="IPR000917">
    <property type="entry name" value="Sulfatase_N"/>
</dbReference>
<dbReference type="RefSeq" id="WP_183165762.1">
    <property type="nucleotide sequence ID" value="NZ_JACHXI010000004.1"/>
</dbReference>
<dbReference type="Pfam" id="PF00884">
    <property type="entry name" value="Sulfatase"/>
    <property type="match status" value="1"/>
</dbReference>
<name>A0A839T346_AZOMA</name>
<feature type="domain" description="Sulfatase N-terminal" evidence="2">
    <location>
        <begin position="131"/>
        <end position="285"/>
    </location>
</feature>
<keyword evidence="1" id="KW-0732">Signal</keyword>
<organism evidence="3 4">
    <name type="scientific">Azomonas macrocytogenes</name>
    <name type="common">Azotobacter macrocytogenes</name>
    <dbReference type="NCBI Taxonomy" id="69962"/>
    <lineage>
        <taxon>Bacteria</taxon>
        <taxon>Pseudomonadati</taxon>
        <taxon>Pseudomonadota</taxon>
        <taxon>Gammaproteobacteria</taxon>
        <taxon>Pseudomonadales</taxon>
        <taxon>Pseudomonadaceae</taxon>
        <taxon>Azomonas</taxon>
    </lineage>
</organism>
<dbReference type="InterPro" id="IPR017850">
    <property type="entry name" value="Alkaline_phosphatase_core_sf"/>
</dbReference>
<evidence type="ECO:0000313" key="3">
    <source>
        <dbReference type="EMBL" id="MBB3102784.1"/>
    </source>
</evidence>
<evidence type="ECO:0000313" key="4">
    <source>
        <dbReference type="Proteomes" id="UP000549250"/>
    </source>
</evidence>
<gene>
    <name evidence="3" type="ORF">FHR87_001172</name>
</gene>
<comment type="caution">
    <text evidence="3">The sequence shown here is derived from an EMBL/GenBank/DDBJ whole genome shotgun (WGS) entry which is preliminary data.</text>
</comment>
<feature type="signal peptide" evidence="1">
    <location>
        <begin position="1"/>
        <end position="27"/>
    </location>
</feature>
<dbReference type="EMBL" id="JACHXI010000004">
    <property type="protein sequence ID" value="MBB3102784.1"/>
    <property type="molecule type" value="Genomic_DNA"/>
</dbReference>
<protein>
    <recommendedName>
        <fullName evidence="2">Sulfatase N-terminal domain-containing protein</fullName>
    </recommendedName>
</protein>
<evidence type="ECO:0000259" key="2">
    <source>
        <dbReference type="Pfam" id="PF00884"/>
    </source>
</evidence>
<dbReference type="Gene3D" id="3.40.720.10">
    <property type="entry name" value="Alkaline Phosphatase, subunit A"/>
    <property type="match status" value="1"/>
</dbReference>
<accession>A0A839T346</accession>
<feature type="chain" id="PRO_5032828608" description="Sulfatase N-terminal domain-containing protein" evidence="1">
    <location>
        <begin position="28"/>
        <end position="409"/>
    </location>
</feature>
<proteinExistence type="predicted"/>
<dbReference type="Proteomes" id="UP000549250">
    <property type="component" value="Unassembled WGS sequence"/>
</dbReference>
<reference evidence="3 4" key="1">
    <citation type="submission" date="2020-08" db="EMBL/GenBank/DDBJ databases">
        <title>Genomic Encyclopedia of Type Strains, Phase III (KMG-III): the genomes of soil and plant-associated and newly described type strains.</title>
        <authorList>
            <person name="Whitman W."/>
        </authorList>
    </citation>
    <scope>NUCLEOTIDE SEQUENCE [LARGE SCALE GENOMIC DNA]</scope>
    <source>
        <strain evidence="3 4">CECT 4462</strain>
    </source>
</reference>
<evidence type="ECO:0000256" key="1">
    <source>
        <dbReference type="SAM" id="SignalP"/>
    </source>
</evidence>
<keyword evidence="4" id="KW-1185">Reference proteome</keyword>
<dbReference type="AlphaFoldDB" id="A0A839T346"/>
<sequence length="409" mass="45147">MNLPQLSAAAMVLLFASAIAICSTVEADTEAKPKRVVVVQFDGLHYQAPEKLGLTNVLELKKEGTSVDEALAIIPWHPTTGEYGRHYLSSLPNPVGMAGTVLLTDKSRMIQQSFGERYTAHIANSRAYDSLNEGFTYSKLDPAMRDEDVIALSKQVIAEYDPTFIRIALQDTNDRGALPVALATPDKPWKNNLYAEGSPFIKEAREADRLLGDLVTYLKVERKWDDTLFVLQAAGASVYGGHPILFEDSARIPLIFHGPGIAKGKTIPYAENIDVTATIVEMMGVDAPNQDDGRGRVLKELAADVQAPETSKYLKRFNAGIRQYQTLAAQMTQLAPKHPRLDIALMQLQNSYNGKRTFYGIEHILDWQKAGSLKNLVENNEKTLECMHGLIAQETAADPKSVAMQEGCW</sequence>
<dbReference type="SUPFAM" id="SSF53649">
    <property type="entry name" value="Alkaline phosphatase-like"/>
    <property type="match status" value="1"/>
</dbReference>